<evidence type="ECO:0000256" key="1">
    <source>
        <dbReference type="SAM" id="SignalP"/>
    </source>
</evidence>
<dbReference type="SUPFAM" id="SSF48726">
    <property type="entry name" value="Immunoglobulin"/>
    <property type="match status" value="2"/>
</dbReference>
<dbReference type="InterPro" id="IPR003599">
    <property type="entry name" value="Ig_sub"/>
</dbReference>
<name>A0A1I8PYX7_STOCA</name>
<dbReference type="PANTHER" id="PTHR21261:SF8">
    <property type="entry name" value="BEATEN PATH IA, ISOFORM B-RELATED"/>
    <property type="match status" value="1"/>
</dbReference>
<evidence type="ECO:0000313" key="3">
    <source>
        <dbReference type="EnsemblMetazoa" id="SCAU012349-PA"/>
    </source>
</evidence>
<dbReference type="FunFam" id="2.60.40.10:FF:000437">
    <property type="entry name" value="Beat-IIIc, isoform A"/>
    <property type="match status" value="1"/>
</dbReference>
<dbReference type="InterPro" id="IPR013783">
    <property type="entry name" value="Ig-like_fold"/>
</dbReference>
<dbReference type="AlphaFoldDB" id="A0A1I8PYX7"/>
<dbReference type="GO" id="GO:0008045">
    <property type="term" value="P:motor neuron axon guidance"/>
    <property type="evidence" value="ECO:0007669"/>
    <property type="project" value="TreeGrafter"/>
</dbReference>
<dbReference type="InterPro" id="IPR007110">
    <property type="entry name" value="Ig-like_dom"/>
</dbReference>
<reference evidence="4" key="1">
    <citation type="submission" date="2015-05" db="EMBL/GenBank/DDBJ databases">
        <authorList>
            <person name="Wilson R.K."/>
            <person name="Warren W.C."/>
            <person name="Olafson P."/>
        </authorList>
    </citation>
    <scope>NUCLEOTIDE SEQUENCE [LARGE SCALE GENOMIC DNA]</scope>
    <source>
        <strain evidence="4">USDA</strain>
    </source>
</reference>
<feature type="domain" description="Ig-like" evidence="2">
    <location>
        <begin position="37"/>
        <end position="124"/>
    </location>
</feature>
<dbReference type="SMART" id="SM00409">
    <property type="entry name" value="IG"/>
    <property type="match status" value="1"/>
</dbReference>
<feature type="signal peptide" evidence="1">
    <location>
        <begin position="1"/>
        <end position="25"/>
    </location>
</feature>
<organism evidence="3 4">
    <name type="scientific">Stomoxys calcitrans</name>
    <name type="common">Stable fly</name>
    <name type="synonym">Conops calcitrans</name>
    <dbReference type="NCBI Taxonomy" id="35570"/>
    <lineage>
        <taxon>Eukaryota</taxon>
        <taxon>Metazoa</taxon>
        <taxon>Ecdysozoa</taxon>
        <taxon>Arthropoda</taxon>
        <taxon>Hexapoda</taxon>
        <taxon>Insecta</taxon>
        <taxon>Pterygota</taxon>
        <taxon>Neoptera</taxon>
        <taxon>Endopterygota</taxon>
        <taxon>Diptera</taxon>
        <taxon>Brachycera</taxon>
        <taxon>Muscomorpha</taxon>
        <taxon>Muscoidea</taxon>
        <taxon>Muscidae</taxon>
        <taxon>Stomoxys</taxon>
    </lineage>
</organism>
<dbReference type="OrthoDB" id="6419989at2759"/>
<sequence length="343" mass="39449">MQTSQRLLQLLWIVFMTIFTKDTLALRDVRVKVPHAVRRGQRITLKCHYDIEDDTLYSVKWYKGRREFYSYTPNENPALKVFQIPGVRVDRLASNETQLVLESASMATGGKYSCEVSADAPSFHTLIAAAELDVVELPHNPPVITGMRARYHVGDILRGNCTSRHSRPAANLTWTVNNEEVHPSYVRHYKVHKDTRNDMQTATIGLHFVINDYHFENGKLKVRCIAEIGDIYHKSSEKTLLDIEYHHKYLASNTVNMIPTDNEQDYDQYALQDGEMLRKEDTYFTQIQDFFNNFMTSNDAEISAWSSASSTNSLQLLTCTTSLLITTFLHLCWHLKSTCVHFS</sequence>
<keyword evidence="4" id="KW-1185">Reference proteome</keyword>
<dbReference type="EnsemblMetazoa" id="SCAU012349-RA">
    <property type="protein sequence ID" value="SCAU012349-PA"/>
    <property type="gene ID" value="SCAU012349"/>
</dbReference>
<keyword evidence="1" id="KW-0732">Signal</keyword>
<evidence type="ECO:0000259" key="2">
    <source>
        <dbReference type="PROSITE" id="PS50835"/>
    </source>
</evidence>
<gene>
    <name evidence="3" type="primary">106090543</name>
</gene>
<dbReference type="PANTHER" id="PTHR21261">
    <property type="entry name" value="BEAT PROTEIN"/>
    <property type="match status" value="1"/>
</dbReference>
<dbReference type="EnsemblMetazoa" id="SCAU012349-RB">
    <property type="protein sequence ID" value="SCAU012349-PB"/>
    <property type="gene ID" value="SCAU012349"/>
</dbReference>
<dbReference type="InterPro" id="IPR036179">
    <property type="entry name" value="Ig-like_dom_sf"/>
</dbReference>
<proteinExistence type="predicted"/>
<dbReference type="Gene3D" id="2.60.40.10">
    <property type="entry name" value="Immunoglobulins"/>
    <property type="match status" value="2"/>
</dbReference>
<dbReference type="Proteomes" id="UP000095300">
    <property type="component" value="Unassembled WGS sequence"/>
</dbReference>
<protein>
    <recommendedName>
        <fullName evidence="2">Ig-like domain-containing protein</fullName>
    </recommendedName>
</protein>
<reference evidence="3" key="2">
    <citation type="submission" date="2020-05" db="UniProtKB">
        <authorList>
            <consortium name="EnsemblMetazoa"/>
        </authorList>
    </citation>
    <scope>IDENTIFICATION</scope>
    <source>
        <strain evidence="3">USDA</strain>
    </source>
</reference>
<evidence type="ECO:0000313" key="4">
    <source>
        <dbReference type="Proteomes" id="UP000095300"/>
    </source>
</evidence>
<dbReference type="STRING" id="35570.A0A1I8PYX7"/>
<feature type="chain" id="PRO_5014271821" description="Ig-like domain-containing protein" evidence="1">
    <location>
        <begin position="26"/>
        <end position="343"/>
    </location>
</feature>
<dbReference type="VEuPathDB" id="VectorBase:SCAU012349"/>
<accession>A0A1I8PYX7</accession>
<dbReference type="PROSITE" id="PS50835">
    <property type="entry name" value="IG_LIKE"/>
    <property type="match status" value="1"/>
</dbReference>
<dbReference type="KEGG" id="scac:106090543"/>